<gene>
    <name evidence="6" type="ORF">KM031_13205</name>
</gene>
<evidence type="ECO:0000259" key="5">
    <source>
        <dbReference type="PROSITE" id="PS50931"/>
    </source>
</evidence>
<organism evidence="6 7">
    <name type="scientific">Gemmobacter fulvus</name>
    <dbReference type="NCBI Taxonomy" id="2840474"/>
    <lineage>
        <taxon>Bacteria</taxon>
        <taxon>Pseudomonadati</taxon>
        <taxon>Pseudomonadota</taxon>
        <taxon>Alphaproteobacteria</taxon>
        <taxon>Rhodobacterales</taxon>
        <taxon>Paracoccaceae</taxon>
        <taxon>Gemmobacter</taxon>
    </lineage>
</organism>
<dbReference type="GO" id="GO:0043565">
    <property type="term" value="F:sequence-specific DNA binding"/>
    <property type="evidence" value="ECO:0007669"/>
    <property type="project" value="TreeGrafter"/>
</dbReference>
<dbReference type="Pfam" id="PF00126">
    <property type="entry name" value="HTH_1"/>
    <property type="match status" value="1"/>
</dbReference>
<dbReference type="RefSeq" id="WP_215506106.1">
    <property type="nucleotide sequence ID" value="NZ_CP076361.1"/>
</dbReference>
<dbReference type="InterPro" id="IPR000847">
    <property type="entry name" value="LysR_HTH_N"/>
</dbReference>
<dbReference type="InterPro" id="IPR005119">
    <property type="entry name" value="LysR_subst-bd"/>
</dbReference>
<protein>
    <submittedName>
        <fullName evidence="6">LysR family transcriptional regulator</fullName>
    </submittedName>
</protein>
<dbReference type="InterPro" id="IPR036390">
    <property type="entry name" value="WH_DNA-bd_sf"/>
</dbReference>
<name>A0A975P4N6_9RHOB</name>
<dbReference type="GO" id="GO:0003700">
    <property type="term" value="F:DNA-binding transcription factor activity"/>
    <property type="evidence" value="ECO:0007669"/>
    <property type="project" value="InterPro"/>
</dbReference>
<dbReference type="PROSITE" id="PS50931">
    <property type="entry name" value="HTH_LYSR"/>
    <property type="match status" value="1"/>
</dbReference>
<accession>A0A975P4N6</accession>
<keyword evidence="2" id="KW-0805">Transcription regulation</keyword>
<dbReference type="SUPFAM" id="SSF46785">
    <property type="entry name" value="Winged helix' DNA-binding domain"/>
    <property type="match status" value="1"/>
</dbReference>
<evidence type="ECO:0000256" key="3">
    <source>
        <dbReference type="ARBA" id="ARBA00023125"/>
    </source>
</evidence>
<dbReference type="Gene3D" id="3.40.190.10">
    <property type="entry name" value="Periplasmic binding protein-like II"/>
    <property type="match status" value="2"/>
</dbReference>
<evidence type="ECO:0000313" key="7">
    <source>
        <dbReference type="Proteomes" id="UP000679352"/>
    </source>
</evidence>
<dbReference type="EMBL" id="CP076361">
    <property type="protein sequence ID" value="QWK89785.1"/>
    <property type="molecule type" value="Genomic_DNA"/>
</dbReference>
<keyword evidence="7" id="KW-1185">Reference proteome</keyword>
<dbReference type="InterPro" id="IPR036388">
    <property type="entry name" value="WH-like_DNA-bd_sf"/>
</dbReference>
<dbReference type="Proteomes" id="UP000679352">
    <property type="component" value="Chromosome"/>
</dbReference>
<comment type="similarity">
    <text evidence="1">Belongs to the LysR transcriptional regulatory family.</text>
</comment>
<keyword evidence="4" id="KW-0804">Transcription</keyword>
<dbReference type="Gene3D" id="1.10.10.10">
    <property type="entry name" value="Winged helix-like DNA-binding domain superfamily/Winged helix DNA-binding domain"/>
    <property type="match status" value="1"/>
</dbReference>
<keyword evidence="3" id="KW-0238">DNA-binding</keyword>
<dbReference type="PANTHER" id="PTHR30537:SF79">
    <property type="entry name" value="TRANSCRIPTIONAL REGULATOR-RELATED"/>
    <property type="match status" value="1"/>
</dbReference>
<evidence type="ECO:0000256" key="1">
    <source>
        <dbReference type="ARBA" id="ARBA00009437"/>
    </source>
</evidence>
<reference evidence="6" key="1">
    <citation type="submission" date="2021-06" db="EMBL/GenBank/DDBJ databases">
        <title>Direct submission.</title>
        <authorList>
            <person name="Lee C.-S."/>
            <person name="Jin L."/>
        </authorList>
    </citation>
    <scope>NUCLEOTIDE SEQUENCE</scope>
    <source>
        <strain evidence="6">Con5</strain>
    </source>
</reference>
<dbReference type="GO" id="GO:0006351">
    <property type="term" value="P:DNA-templated transcription"/>
    <property type="evidence" value="ECO:0007669"/>
    <property type="project" value="TreeGrafter"/>
</dbReference>
<dbReference type="AlphaFoldDB" id="A0A975P4N6"/>
<dbReference type="InterPro" id="IPR058163">
    <property type="entry name" value="LysR-type_TF_proteobact-type"/>
</dbReference>
<evidence type="ECO:0000256" key="2">
    <source>
        <dbReference type="ARBA" id="ARBA00023015"/>
    </source>
</evidence>
<dbReference type="KEGG" id="gfu:KM031_13205"/>
<dbReference type="PANTHER" id="PTHR30537">
    <property type="entry name" value="HTH-TYPE TRANSCRIPTIONAL REGULATOR"/>
    <property type="match status" value="1"/>
</dbReference>
<dbReference type="SUPFAM" id="SSF53850">
    <property type="entry name" value="Periplasmic binding protein-like II"/>
    <property type="match status" value="1"/>
</dbReference>
<proteinExistence type="inferred from homology"/>
<feature type="domain" description="HTH lysR-type" evidence="5">
    <location>
        <begin position="4"/>
        <end position="61"/>
    </location>
</feature>
<evidence type="ECO:0000313" key="6">
    <source>
        <dbReference type="EMBL" id="QWK89785.1"/>
    </source>
</evidence>
<evidence type="ECO:0000256" key="4">
    <source>
        <dbReference type="ARBA" id="ARBA00023163"/>
    </source>
</evidence>
<sequence>MDLPPLTAIRAFEAAARAGSFVLAGAELGVSAAAISLQVKALEAHLGKRLFLRQGNRLTLTEAGRALYPRLGAALADMALATAELRGGPQRLPLIVSVLPSLAECWLIPALAGFAAEGLALRVEDDPVDFARSGAHLRLTYGIHAYPDHQLVPLFRDRIIAVAAPGGAALHIHTDWGASYPTEPNWAAWTAAQGLEAPDPARGLVVGSSGMALAAARAGLGQALVPGRFAAADLAAGRLLRLGGPALPMRADYMAIHPVAQARRRGLAALLAHLRQLSVPDAASDPADAP</sequence>
<dbReference type="Pfam" id="PF03466">
    <property type="entry name" value="LysR_substrate"/>
    <property type="match status" value="1"/>
</dbReference>